<dbReference type="InterPro" id="IPR036390">
    <property type="entry name" value="WH_DNA-bd_sf"/>
</dbReference>
<dbReference type="PRINTS" id="PR00454">
    <property type="entry name" value="ETSDOMAIN"/>
</dbReference>
<evidence type="ECO:0000256" key="4">
    <source>
        <dbReference type="ARBA" id="ARBA00023242"/>
    </source>
</evidence>
<evidence type="ECO:0000313" key="8">
    <source>
        <dbReference type="EMBL" id="CDQ66000.1"/>
    </source>
</evidence>
<evidence type="ECO:0000256" key="2">
    <source>
        <dbReference type="ARBA" id="ARBA00005562"/>
    </source>
</evidence>
<comment type="subcellular location">
    <subcellularLocation>
        <location evidence="1 5">Nucleus</location>
    </subcellularLocation>
</comment>
<evidence type="ECO:0000259" key="7">
    <source>
        <dbReference type="PROSITE" id="PS50061"/>
    </source>
</evidence>
<dbReference type="AlphaFoldDB" id="A0A060WN16"/>
<dbReference type="FunFam" id="1.10.10.10:FF:000039">
    <property type="entry name" value="Friend leukemia integration 1 transcription factor"/>
    <property type="match status" value="1"/>
</dbReference>
<dbReference type="PROSITE" id="PS00345">
    <property type="entry name" value="ETS_DOMAIN_1"/>
    <property type="match status" value="1"/>
</dbReference>
<dbReference type="EMBL" id="FR904525">
    <property type="protein sequence ID" value="CDQ66000.1"/>
    <property type="molecule type" value="Genomic_DNA"/>
</dbReference>
<feature type="compositionally biased region" description="Polar residues" evidence="6">
    <location>
        <begin position="215"/>
        <end position="230"/>
    </location>
</feature>
<dbReference type="STRING" id="8022.A0A060WN16"/>
<protein>
    <recommendedName>
        <fullName evidence="7">ETS domain-containing protein</fullName>
    </recommendedName>
</protein>
<dbReference type="Pfam" id="PF00178">
    <property type="entry name" value="Ets"/>
    <property type="match status" value="1"/>
</dbReference>
<reference evidence="8" key="1">
    <citation type="journal article" date="2014" name="Nat. Commun.">
        <title>The rainbow trout genome provides novel insights into evolution after whole-genome duplication in vertebrates.</title>
        <authorList>
            <person name="Berthelot C."/>
            <person name="Brunet F."/>
            <person name="Chalopin D."/>
            <person name="Juanchich A."/>
            <person name="Bernard M."/>
            <person name="Noel B."/>
            <person name="Bento P."/>
            <person name="Da Silva C."/>
            <person name="Labadie K."/>
            <person name="Alberti A."/>
            <person name="Aury J.M."/>
            <person name="Louis A."/>
            <person name="Dehais P."/>
            <person name="Bardou P."/>
            <person name="Montfort J."/>
            <person name="Klopp C."/>
            <person name="Cabau C."/>
            <person name="Gaspin C."/>
            <person name="Thorgaard G.H."/>
            <person name="Boussaha M."/>
            <person name="Quillet E."/>
            <person name="Guyomard R."/>
            <person name="Galiana D."/>
            <person name="Bobe J."/>
            <person name="Volff J.N."/>
            <person name="Genet C."/>
            <person name="Wincker P."/>
            <person name="Jaillon O."/>
            <person name="Roest Crollius H."/>
            <person name="Guiguen Y."/>
        </authorList>
    </citation>
    <scope>NUCLEOTIDE SEQUENCE [LARGE SCALE GENOMIC DNA]</scope>
</reference>
<name>A0A060WN16_ONCMY</name>
<dbReference type="SUPFAM" id="SSF46785">
    <property type="entry name" value="Winged helix' DNA-binding domain"/>
    <property type="match status" value="1"/>
</dbReference>
<dbReference type="PaxDb" id="8022-A0A060WN16"/>
<evidence type="ECO:0000256" key="1">
    <source>
        <dbReference type="ARBA" id="ARBA00004123"/>
    </source>
</evidence>
<dbReference type="InterPro" id="IPR036388">
    <property type="entry name" value="WH-like_DNA-bd_sf"/>
</dbReference>
<evidence type="ECO:0000256" key="3">
    <source>
        <dbReference type="ARBA" id="ARBA00023125"/>
    </source>
</evidence>
<feature type="domain" description="ETS" evidence="7">
    <location>
        <begin position="281"/>
        <end position="361"/>
    </location>
</feature>
<dbReference type="GO" id="GO:0043565">
    <property type="term" value="F:sequence-specific DNA binding"/>
    <property type="evidence" value="ECO:0007669"/>
    <property type="project" value="InterPro"/>
</dbReference>
<keyword evidence="4 5" id="KW-0539">Nucleus</keyword>
<dbReference type="InterPro" id="IPR000418">
    <property type="entry name" value="Ets_dom"/>
</dbReference>
<gene>
    <name evidence="8" type="ORF">GSONMT00074440001</name>
</gene>
<evidence type="ECO:0000256" key="6">
    <source>
        <dbReference type="SAM" id="MobiDB-lite"/>
    </source>
</evidence>
<accession>A0A060WN16</accession>
<dbReference type="GO" id="GO:0030154">
    <property type="term" value="P:cell differentiation"/>
    <property type="evidence" value="ECO:0007669"/>
    <property type="project" value="TreeGrafter"/>
</dbReference>
<dbReference type="PANTHER" id="PTHR11849">
    <property type="entry name" value="ETS"/>
    <property type="match status" value="1"/>
</dbReference>
<dbReference type="GO" id="GO:0000981">
    <property type="term" value="F:DNA-binding transcription factor activity, RNA polymerase II-specific"/>
    <property type="evidence" value="ECO:0007669"/>
    <property type="project" value="TreeGrafter"/>
</dbReference>
<dbReference type="GO" id="GO:0005634">
    <property type="term" value="C:nucleus"/>
    <property type="evidence" value="ECO:0007669"/>
    <property type="project" value="UniProtKB-SubCell"/>
</dbReference>
<comment type="similarity">
    <text evidence="2 5">Belongs to the ETS family.</text>
</comment>
<dbReference type="Gene3D" id="1.10.10.10">
    <property type="entry name" value="Winged helix-like DNA-binding domain superfamily/Winged helix DNA-binding domain"/>
    <property type="match status" value="1"/>
</dbReference>
<dbReference type="SMART" id="SM00413">
    <property type="entry name" value="ETS"/>
    <property type="match status" value="1"/>
</dbReference>
<keyword evidence="3 5" id="KW-0238">DNA-binding</keyword>
<evidence type="ECO:0000313" key="9">
    <source>
        <dbReference type="Proteomes" id="UP000193380"/>
    </source>
</evidence>
<dbReference type="PROSITE" id="PS50061">
    <property type="entry name" value="ETS_DOMAIN_3"/>
    <property type="match status" value="1"/>
</dbReference>
<proteinExistence type="inferred from homology"/>
<feature type="region of interest" description="Disordered" evidence="6">
    <location>
        <begin position="206"/>
        <end position="263"/>
    </location>
</feature>
<dbReference type="PANTHER" id="PTHR11849:SF161">
    <property type="entry name" value="FRIEND LEUKEMIA INTEGRATION 1 TRANSCRIPTION FACTOR"/>
    <property type="match status" value="1"/>
</dbReference>
<sequence length="449" mass="49706">MGVSMNCKKISNNVRMKVRVFSVLCPWPGRSHTVVHGACAPVAGVGSKGVRPAGCGYGSLPQRGRQRPVQDVQGGLPEAHAELQRRHPALPSALPQRDIFLLLLIIIPLSSPPSTCSRLLPPFPSWPTQCNGRHVGFGRVHPQMCRGAPLPHLTSDDVDKALQNSPRLMHARNSGGASFIFPNTPVYPTDNSPRVSTRPDLAYEAARRSGWAPQAVSSTKGSQPSPNIVTKTEEQRPQLDPYQILGPTSSRLANPDCGRDSNKPQSADIALLLSFKGSGQIQLWQFLLELLSDSANSGCITWEGTNGEFKMTDPDEVARRWGERKSKPNMNYDKLSRALRYYYDKNIMTKVHGKRYAYKFDFHGIAQALQPHPPESSMYKYPSDLSYMSTYHAHQQKVNFVTPHPQALPVTSSSFFAAPNPYWNSPTGGIYPNTRHPATHMPSHMGTYY</sequence>
<organism evidence="8 9">
    <name type="scientific">Oncorhynchus mykiss</name>
    <name type="common">Rainbow trout</name>
    <name type="synonym">Salmo gairdneri</name>
    <dbReference type="NCBI Taxonomy" id="8022"/>
    <lineage>
        <taxon>Eukaryota</taxon>
        <taxon>Metazoa</taxon>
        <taxon>Chordata</taxon>
        <taxon>Craniata</taxon>
        <taxon>Vertebrata</taxon>
        <taxon>Euteleostomi</taxon>
        <taxon>Actinopterygii</taxon>
        <taxon>Neopterygii</taxon>
        <taxon>Teleostei</taxon>
        <taxon>Protacanthopterygii</taxon>
        <taxon>Salmoniformes</taxon>
        <taxon>Salmonidae</taxon>
        <taxon>Salmoninae</taxon>
        <taxon>Oncorhynchus</taxon>
    </lineage>
</organism>
<dbReference type="PROSITE" id="PS00346">
    <property type="entry name" value="ETS_DOMAIN_2"/>
    <property type="match status" value="1"/>
</dbReference>
<dbReference type="Proteomes" id="UP000193380">
    <property type="component" value="Unassembled WGS sequence"/>
</dbReference>
<evidence type="ECO:0000256" key="5">
    <source>
        <dbReference type="RuleBase" id="RU004019"/>
    </source>
</evidence>
<dbReference type="InterPro" id="IPR046328">
    <property type="entry name" value="ETS_fam"/>
</dbReference>
<reference evidence="8" key="2">
    <citation type="submission" date="2014-03" db="EMBL/GenBank/DDBJ databases">
        <authorList>
            <person name="Genoscope - CEA"/>
        </authorList>
    </citation>
    <scope>NUCLEOTIDE SEQUENCE</scope>
</reference>